<name>A0A238KA60_9RHOB</name>
<evidence type="ECO:0000313" key="2">
    <source>
        <dbReference type="Proteomes" id="UP000203464"/>
    </source>
</evidence>
<reference evidence="2" key="1">
    <citation type="submission" date="2017-05" db="EMBL/GenBank/DDBJ databases">
        <authorList>
            <person name="Rodrigo-Torres L."/>
            <person name="Arahal R. D."/>
            <person name="Lucena T."/>
        </authorList>
    </citation>
    <scope>NUCLEOTIDE SEQUENCE [LARGE SCALE GENOMIC DNA]</scope>
    <source>
        <strain evidence="2">CECT 8868</strain>
    </source>
</reference>
<organism evidence="1 2">
    <name type="scientific">Octadecabacter ascidiaceicola</name>
    <dbReference type="NCBI Taxonomy" id="1655543"/>
    <lineage>
        <taxon>Bacteria</taxon>
        <taxon>Pseudomonadati</taxon>
        <taxon>Pseudomonadota</taxon>
        <taxon>Alphaproteobacteria</taxon>
        <taxon>Rhodobacterales</taxon>
        <taxon>Roseobacteraceae</taxon>
        <taxon>Octadecabacter</taxon>
    </lineage>
</organism>
<dbReference type="EMBL" id="FXYD01000003">
    <property type="protein sequence ID" value="SMX39713.1"/>
    <property type="molecule type" value="Genomic_DNA"/>
</dbReference>
<dbReference type="AlphaFoldDB" id="A0A238KA60"/>
<protein>
    <submittedName>
        <fullName evidence="1">Uncharacterized protein</fullName>
    </submittedName>
</protein>
<gene>
    <name evidence="1" type="ORF">OCA8868_02093</name>
</gene>
<proteinExistence type="predicted"/>
<sequence>MARDAGVLMFESGPDRSRVSSDLLSAPCSQRFVSGLLWVVGLLAPSMPKHQLCAIEDDIAFGQLDNLKRNQQAFLFQVRQAA</sequence>
<dbReference type="Proteomes" id="UP000203464">
    <property type="component" value="Unassembled WGS sequence"/>
</dbReference>
<accession>A0A238KA60</accession>
<keyword evidence="2" id="KW-1185">Reference proteome</keyword>
<evidence type="ECO:0000313" key="1">
    <source>
        <dbReference type="EMBL" id="SMX39713.1"/>
    </source>
</evidence>